<dbReference type="OrthoDB" id="1929840at2759"/>
<dbReference type="Proteomes" id="UP000008311">
    <property type="component" value="Unassembled WGS sequence"/>
</dbReference>
<gene>
    <name evidence="3" type="ORF">RCOM_0608020</name>
</gene>
<feature type="domain" description="VQ" evidence="2">
    <location>
        <begin position="33"/>
        <end position="59"/>
    </location>
</feature>
<dbReference type="KEGG" id="rcu:8268194"/>
<dbReference type="PANTHER" id="PTHR33624:SF17">
    <property type="entry name" value="OS07G0687400 PROTEIN"/>
    <property type="match status" value="1"/>
</dbReference>
<feature type="region of interest" description="Disordered" evidence="1">
    <location>
        <begin position="62"/>
        <end position="90"/>
    </location>
</feature>
<feature type="compositionally biased region" description="Polar residues" evidence="1">
    <location>
        <begin position="7"/>
        <end position="16"/>
    </location>
</feature>
<evidence type="ECO:0000259" key="2">
    <source>
        <dbReference type="Pfam" id="PF05678"/>
    </source>
</evidence>
<protein>
    <recommendedName>
        <fullName evidence="2">VQ domain-containing protein</fullName>
    </recommendedName>
</protein>
<feature type="compositionally biased region" description="Basic residues" evidence="1">
    <location>
        <begin position="17"/>
        <end position="27"/>
    </location>
</feature>
<evidence type="ECO:0000256" key="1">
    <source>
        <dbReference type="SAM" id="MobiDB-lite"/>
    </source>
</evidence>
<feature type="region of interest" description="Disordered" evidence="1">
    <location>
        <begin position="1"/>
        <end position="27"/>
    </location>
</feature>
<dbReference type="EMBL" id="EQ973886">
    <property type="protein sequence ID" value="EEF40355.1"/>
    <property type="molecule type" value="Genomic_DNA"/>
</dbReference>
<evidence type="ECO:0000313" key="3">
    <source>
        <dbReference type="EMBL" id="EEF40355.1"/>
    </source>
</evidence>
<evidence type="ECO:0000313" key="4">
    <source>
        <dbReference type="Proteomes" id="UP000008311"/>
    </source>
</evidence>
<dbReference type="InterPro" id="IPR008889">
    <property type="entry name" value="VQ"/>
</dbReference>
<name>B9S7I2_RICCO</name>
<dbReference type="PANTHER" id="PTHR33624">
    <property type="entry name" value="SIGMA FACTOR BINDING PROTEIN 1, CHLOROPLASTIC"/>
    <property type="match status" value="1"/>
</dbReference>
<dbReference type="AlphaFoldDB" id="B9S7I2"/>
<dbReference type="eggNOG" id="ENOG502SDF3">
    <property type="taxonomic scope" value="Eukaryota"/>
</dbReference>
<accession>B9S7I2</accession>
<proteinExistence type="predicted"/>
<feature type="compositionally biased region" description="Polar residues" evidence="1">
    <location>
        <begin position="80"/>
        <end position="90"/>
    </location>
</feature>
<dbReference type="InterPro" id="IPR039335">
    <property type="entry name" value="SIB1/2"/>
</dbReference>
<dbReference type="InParanoid" id="B9S7I2"/>
<keyword evidence="4" id="KW-1185">Reference proteome</keyword>
<dbReference type="Pfam" id="PF05678">
    <property type="entry name" value="VQ"/>
    <property type="match status" value="1"/>
</dbReference>
<organism evidence="3 4">
    <name type="scientific">Ricinus communis</name>
    <name type="common">Castor bean</name>
    <dbReference type="NCBI Taxonomy" id="3988"/>
    <lineage>
        <taxon>Eukaryota</taxon>
        <taxon>Viridiplantae</taxon>
        <taxon>Streptophyta</taxon>
        <taxon>Embryophyta</taxon>
        <taxon>Tracheophyta</taxon>
        <taxon>Spermatophyta</taxon>
        <taxon>Magnoliopsida</taxon>
        <taxon>eudicotyledons</taxon>
        <taxon>Gunneridae</taxon>
        <taxon>Pentapetalae</taxon>
        <taxon>rosids</taxon>
        <taxon>fabids</taxon>
        <taxon>Malpighiales</taxon>
        <taxon>Euphorbiaceae</taxon>
        <taxon>Acalyphoideae</taxon>
        <taxon>Acalypheae</taxon>
        <taxon>Ricinus</taxon>
    </lineage>
</organism>
<reference evidence="4" key="1">
    <citation type="journal article" date="2010" name="Nat. Biotechnol.">
        <title>Draft genome sequence of the oilseed species Ricinus communis.</title>
        <authorList>
            <person name="Chan A.P."/>
            <person name="Crabtree J."/>
            <person name="Zhao Q."/>
            <person name="Lorenzi H."/>
            <person name="Orvis J."/>
            <person name="Puiu D."/>
            <person name="Melake-Berhan A."/>
            <person name="Jones K.M."/>
            <person name="Redman J."/>
            <person name="Chen G."/>
            <person name="Cahoon E.B."/>
            <person name="Gedil M."/>
            <person name="Stanke M."/>
            <person name="Haas B.J."/>
            <person name="Wortman J.R."/>
            <person name="Fraser-Liggett C.M."/>
            <person name="Ravel J."/>
            <person name="Rabinowicz P.D."/>
        </authorList>
    </citation>
    <scope>NUCLEOTIDE SEQUENCE [LARGE SCALE GENOMIC DNA]</scope>
    <source>
        <strain evidence="4">cv. Hale</strain>
    </source>
</reference>
<sequence>MGKLSKQYFQQGQLPKSQKHTKNKKKPVKITYISNPTLVRATNASEFRAIVQELTGKDSKVLDTWDPDPYTTSHEEAASQVPNYESPSSKIDSESVADAFSSYTSSSLELDDGSFWRNISESFFEFNSPRVFV</sequence>